<dbReference type="SUPFAM" id="SSF46689">
    <property type="entry name" value="Homeodomain-like"/>
    <property type="match status" value="1"/>
</dbReference>
<gene>
    <name evidence="4" type="ORF">SAMN05421842_13236</name>
</gene>
<keyword evidence="5" id="KW-1185">Reference proteome</keyword>
<dbReference type="Pfam" id="PF12833">
    <property type="entry name" value="HTH_18"/>
    <property type="match status" value="1"/>
</dbReference>
<keyword evidence="1" id="KW-0805">Transcription regulation</keyword>
<dbReference type="RefSeq" id="WP_090093915.1">
    <property type="nucleotide sequence ID" value="NZ_FOMG01000032.1"/>
</dbReference>
<organism evidence="4 5">
    <name type="scientific">Clostridium uliginosum</name>
    <dbReference type="NCBI Taxonomy" id="119641"/>
    <lineage>
        <taxon>Bacteria</taxon>
        <taxon>Bacillati</taxon>
        <taxon>Bacillota</taxon>
        <taxon>Clostridia</taxon>
        <taxon>Eubacteriales</taxon>
        <taxon>Clostridiaceae</taxon>
        <taxon>Clostridium</taxon>
    </lineage>
</organism>
<dbReference type="InterPro" id="IPR018060">
    <property type="entry name" value="HTH_AraC"/>
</dbReference>
<evidence type="ECO:0000256" key="1">
    <source>
        <dbReference type="ARBA" id="ARBA00023015"/>
    </source>
</evidence>
<keyword evidence="2" id="KW-0804">Transcription</keyword>
<dbReference type="Proteomes" id="UP000199263">
    <property type="component" value="Unassembled WGS sequence"/>
</dbReference>
<dbReference type="PANTHER" id="PTHR47893:SF1">
    <property type="entry name" value="REGULATORY PROTEIN PCHR"/>
    <property type="match status" value="1"/>
</dbReference>
<dbReference type="OrthoDB" id="9772607at2"/>
<dbReference type="GO" id="GO:0043565">
    <property type="term" value="F:sequence-specific DNA binding"/>
    <property type="evidence" value="ECO:0007669"/>
    <property type="project" value="InterPro"/>
</dbReference>
<reference evidence="4 5" key="1">
    <citation type="submission" date="2016-10" db="EMBL/GenBank/DDBJ databases">
        <authorList>
            <person name="de Groot N.N."/>
        </authorList>
    </citation>
    <scope>NUCLEOTIDE SEQUENCE [LARGE SCALE GENOMIC DNA]</scope>
    <source>
        <strain evidence="4 5">DSM 12992</strain>
    </source>
</reference>
<dbReference type="PROSITE" id="PS01124">
    <property type="entry name" value="HTH_ARAC_FAMILY_2"/>
    <property type="match status" value="1"/>
</dbReference>
<accession>A0A1I1RE19</accession>
<dbReference type="SMART" id="SM00342">
    <property type="entry name" value="HTH_ARAC"/>
    <property type="match status" value="1"/>
</dbReference>
<dbReference type="AlphaFoldDB" id="A0A1I1RE19"/>
<evidence type="ECO:0000313" key="5">
    <source>
        <dbReference type="Proteomes" id="UP000199263"/>
    </source>
</evidence>
<protein>
    <submittedName>
        <fullName evidence="4">AraC-type DNA-binding protein</fullName>
    </submittedName>
</protein>
<evidence type="ECO:0000259" key="3">
    <source>
        <dbReference type="PROSITE" id="PS01124"/>
    </source>
</evidence>
<sequence length="318" mass="37212">MESTYKEKLLYGSKIIVIKREKKLNIYKVEDNTGSGIMTSYNILDGIELVYNDIHMESASIDLNPPEGIFEINHCREGRIECEFKNGEFLYMSKDDFSINRKNGTCHQSYFPLSHYHGISICLEIDKAQKEIDKYLPHSCIDLKKLCNRLCKNSSFMIMKANESIGHIFAELYSVPERIKLEYFKIKILEIVLFLSTIGESKEEKREYYTKRQVEVIKNIQKQIIENIQNRYTLEELSHKHDIALTTMKKCFKGVYGKSIYSYMREYRMKIAAERLISTNDNILIIANFVGYENGSKFASAFKEIVGLSPREFRKNRE</sequence>
<dbReference type="Gene3D" id="1.10.10.60">
    <property type="entry name" value="Homeodomain-like"/>
    <property type="match status" value="1"/>
</dbReference>
<dbReference type="STRING" id="119641.SAMN05421842_13236"/>
<dbReference type="InterPro" id="IPR053142">
    <property type="entry name" value="PchR_regulatory_protein"/>
</dbReference>
<evidence type="ECO:0000256" key="2">
    <source>
        <dbReference type="ARBA" id="ARBA00023163"/>
    </source>
</evidence>
<dbReference type="GO" id="GO:0003700">
    <property type="term" value="F:DNA-binding transcription factor activity"/>
    <property type="evidence" value="ECO:0007669"/>
    <property type="project" value="InterPro"/>
</dbReference>
<proteinExistence type="predicted"/>
<evidence type="ECO:0000313" key="4">
    <source>
        <dbReference type="EMBL" id="SFD32492.1"/>
    </source>
</evidence>
<dbReference type="InterPro" id="IPR009057">
    <property type="entry name" value="Homeodomain-like_sf"/>
</dbReference>
<keyword evidence="4" id="KW-0238">DNA-binding</keyword>
<feature type="domain" description="HTH araC/xylS-type" evidence="3">
    <location>
        <begin position="218"/>
        <end position="316"/>
    </location>
</feature>
<dbReference type="PANTHER" id="PTHR47893">
    <property type="entry name" value="REGULATORY PROTEIN PCHR"/>
    <property type="match status" value="1"/>
</dbReference>
<dbReference type="EMBL" id="FOMG01000032">
    <property type="protein sequence ID" value="SFD32492.1"/>
    <property type="molecule type" value="Genomic_DNA"/>
</dbReference>
<name>A0A1I1RE19_9CLOT</name>